<dbReference type="EMBL" id="JTCM02000127">
    <property type="protein sequence ID" value="NEU76714.1"/>
    <property type="molecule type" value="Genomic_DNA"/>
</dbReference>
<dbReference type="RefSeq" id="WP_163519334.1">
    <property type="nucleotide sequence ID" value="NZ_JTCM02000127.1"/>
</dbReference>
<protein>
    <recommendedName>
        <fullName evidence="2">CopG-like ribbon-helix-helix domain-containing protein</fullName>
    </recommendedName>
</protein>
<evidence type="ECO:0000313" key="3">
    <source>
        <dbReference type="EMBL" id="NEU76714.1"/>
    </source>
</evidence>
<dbReference type="Pfam" id="PF07878">
    <property type="entry name" value="RHH_5"/>
    <property type="match status" value="1"/>
</dbReference>
<evidence type="ECO:0000256" key="1">
    <source>
        <dbReference type="SAM" id="MobiDB-lite"/>
    </source>
</evidence>
<dbReference type="InterPro" id="IPR012869">
    <property type="entry name" value="RHH_5"/>
</dbReference>
<accession>A0A846HJ33</accession>
<evidence type="ECO:0000259" key="2">
    <source>
        <dbReference type="Pfam" id="PF07878"/>
    </source>
</evidence>
<feature type="domain" description="CopG-like ribbon-helix-helix" evidence="2">
    <location>
        <begin position="7"/>
        <end position="46"/>
    </location>
</feature>
<organism evidence="3 4">
    <name type="scientific">Hassallia byssoidea VB512170</name>
    <dbReference type="NCBI Taxonomy" id="1304833"/>
    <lineage>
        <taxon>Bacteria</taxon>
        <taxon>Bacillati</taxon>
        <taxon>Cyanobacteriota</taxon>
        <taxon>Cyanophyceae</taxon>
        <taxon>Nostocales</taxon>
        <taxon>Tolypothrichaceae</taxon>
        <taxon>Hassallia</taxon>
    </lineage>
</organism>
<keyword evidence="4" id="KW-1185">Reference proteome</keyword>
<dbReference type="Proteomes" id="UP000031549">
    <property type="component" value="Unassembled WGS sequence"/>
</dbReference>
<gene>
    <name evidence="3" type="ORF">PI95_030450</name>
</gene>
<comment type="caution">
    <text evidence="3">The sequence shown here is derived from an EMBL/GenBank/DDBJ whole genome shotgun (WGS) entry which is preliminary data.</text>
</comment>
<proteinExistence type="predicted"/>
<reference evidence="3 4" key="1">
    <citation type="journal article" date="2015" name="Genome Announc.">
        <title>Draft Genome Sequence of Cyanobacterium Hassallia byssoidea Strain VB512170, Isolated from Monuments in India.</title>
        <authorList>
            <person name="Singh D."/>
            <person name="Chandrababunaidu M.M."/>
            <person name="Panda A."/>
            <person name="Sen D."/>
            <person name="Bhattacharyya S."/>
            <person name="Adhikary S.P."/>
            <person name="Tripathy S."/>
        </authorList>
    </citation>
    <scope>NUCLEOTIDE SEQUENCE [LARGE SCALE GENOMIC DNA]</scope>
    <source>
        <strain evidence="3 4">VB512170</strain>
    </source>
</reference>
<evidence type="ECO:0000313" key="4">
    <source>
        <dbReference type="Proteomes" id="UP000031549"/>
    </source>
</evidence>
<feature type="region of interest" description="Disordered" evidence="1">
    <location>
        <begin position="44"/>
        <end position="66"/>
    </location>
</feature>
<feature type="compositionally biased region" description="Basic and acidic residues" evidence="1">
    <location>
        <begin position="44"/>
        <end position="59"/>
    </location>
</feature>
<dbReference type="AlphaFoldDB" id="A0A846HJ33"/>
<sequence>MATKRPRTTISFDPDEYRELEEWAESEFRTIPQLISVLVKKALIERREPKHTNKNDSKPTRQTRSN</sequence>
<name>A0A846HJ33_9CYAN</name>